<evidence type="ECO:0000256" key="10">
    <source>
        <dbReference type="ARBA" id="ARBA00022989"/>
    </source>
</evidence>
<dbReference type="SMART" id="SM00387">
    <property type="entry name" value="HATPase_c"/>
    <property type="match status" value="1"/>
</dbReference>
<keyword evidence="10 12" id="KW-1133">Transmembrane helix</keyword>
<keyword evidence="8 14" id="KW-0418">Kinase</keyword>
<dbReference type="CDD" id="cd16917">
    <property type="entry name" value="HATPase_UhpB-NarQ-NarX-like"/>
    <property type="match status" value="1"/>
</dbReference>
<protein>
    <recommendedName>
        <fullName evidence="3">histidine kinase</fullName>
        <ecNumber evidence="3">2.7.13.3</ecNumber>
    </recommendedName>
</protein>
<evidence type="ECO:0000259" key="13">
    <source>
        <dbReference type="PROSITE" id="PS50885"/>
    </source>
</evidence>
<gene>
    <name evidence="14" type="ORF">GCM10009668_07480</name>
</gene>
<dbReference type="Gene3D" id="3.30.565.10">
    <property type="entry name" value="Histidine kinase-like ATPase, C-terminal domain"/>
    <property type="match status" value="1"/>
</dbReference>
<evidence type="ECO:0000256" key="4">
    <source>
        <dbReference type="ARBA" id="ARBA00022553"/>
    </source>
</evidence>
<keyword evidence="5" id="KW-0808">Transferase</keyword>
<sequence length="321" mass="34206">MSFSTRVVVINALIFTLGTALLALSPATLGRNALLSEVALLVVGVGLMVWANTLLVRSTLRPVENLVDELDQARATEPFERLTVSGDPIAGGLASAVNDLMDRIEAGQRDAKLAALAAQESESARIAQELHDGVGQSLTAVLLQLGALSDQPPAQVAAALAEVREATRESLDEIREVARRLRPQALEDLGLHSALAGLSTQLFKHVDTHVERRIEPGLPQLSEAGELVVYRVAQEALTNVARHAQARWAEIRLVEQGRGVLLTVTDDGVGIPPDADGTGLRGMRERAALIDGRFSARPWQGGGTVVTLWVPQAAEETGTND</sequence>
<dbReference type="Pfam" id="PF07730">
    <property type="entry name" value="HisKA_3"/>
    <property type="match status" value="1"/>
</dbReference>
<dbReference type="EC" id="2.7.13.3" evidence="3"/>
<dbReference type="PANTHER" id="PTHR24421:SF10">
    <property type="entry name" value="NITRATE_NITRITE SENSOR PROTEIN NARQ"/>
    <property type="match status" value="1"/>
</dbReference>
<accession>A0ABN1TNY4</accession>
<dbReference type="Pfam" id="PF02518">
    <property type="entry name" value="HATPase_c"/>
    <property type="match status" value="1"/>
</dbReference>
<keyword evidence="7" id="KW-0547">Nucleotide-binding</keyword>
<dbReference type="RefSeq" id="WP_343991495.1">
    <property type="nucleotide sequence ID" value="NZ_BAAALG010000002.1"/>
</dbReference>
<dbReference type="EMBL" id="BAAALG010000002">
    <property type="protein sequence ID" value="GAA1094246.1"/>
    <property type="molecule type" value="Genomic_DNA"/>
</dbReference>
<dbReference type="InterPro" id="IPR003594">
    <property type="entry name" value="HATPase_dom"/>
</dbReference>
<keyword evidence="11" id="KW-0902">Two-component regulatory system</keyword>
<evidence type="ECO:0000256" key="12">
    <source>
        <dbReference type="SAM" id="Phobius"/>
    </source>
</evidence>
<comment type="subcellular location">
    <subcellularLocation>
        <location evidence="2">Membrane</location>
    </subcellularLocation>
</comment>
<dbReference type="GO" id="GO:0016301">
    <property type="term" value="F:kinase activity"/>
    <property type="evidence" value="ECO:0007669"/>
    <property type="project" value="UniProtKB-KW"/>
</dbReference>
<dbReference type="InterPro" id="IPR036890">
    <property type="entry name" value="HATPase_C_sf"/>
</dbReference>
<keyword evidence="15" id="KW-1185">Reference proteome</keyword>
<evidence type="ECO:0000256" key="3">
    <source>
        <dbReference type="ARBA" id="ARBA00012438"/>
    </source>
</evidence>
<organism evidence="14 15">
    <name type="scientific">Nocardioides dubius</name>
    <dbReference type="NCBI Taxonomy" id="317019"/>
    <lineage>
        <taxon>Bacteria</taxon>
        <taxon>Bacillati</taxon>
        <taxon>Actinomycetota</taxon>
        <taxon>Actinomycetes</taxon>
        <taxon>Propionibacteriales</taxon>
        <taxon>Nocardioidaceae</taxon>
        <taxon>Nocardioides</taxon>
    </lineage>
</organism>
<feature type="transmembrane region" description="Helical" evidence="12">
    <location>
        <begin position="33"/>
        <end position="51"/>
    </location>
</feature>
<evidence type="ECO:0000256" key="2">
    <source>
        <dbReference type="ARBA" id="ARBA00004370"/>
    </source>
</evidence>
<dbReference type="Gene3D" id="1.20.5.1930">
    <property type="match status" value="1"/>
</dbReference>
<keyword evidence="9" id="KW-0067">ATP-binding</keyword>
<dbReference type="InterPro" id="IPR011712">
    <property type="entry name" value="Sig_transdc_His_kin_sub3_dim/P"/>
</dbReference>
<dbReference type="PANTHER" id="PTHR24421">
    <property type="entry name" value="NITRATE/NITRITE SENSOR PROTEIN NARX-RELATED"/>
    <property type="match status" value="1"/>
</dbReference>
<keyword evidence="4" id="KW-0597">Phosphoprotein</keyword>
<dbReference type="SUPFAM" id="SSF55874">
    <property type="entry name" value="ATPase domain of HSP90 chaperone/DNA topoisomerase II/histidine kinase"/>
    <property type="match status" value="1"/>
</dbReference>
<evidence type="ECO:0000313" key="14">
    <source>
        <dbReference type="EMBL" id="GAA1094246.1"/>
    </source>
</evidence>
<feature type="domain" description="HAMP" evidence="13">
    <location>
        <begin position="57"/>
        <end position="109"/>
    </location>
</feature>
<reference evidence="14 15" key="1">
    <citation type="journal article" date="2019" name="Int. J. Syst. Evol. Microbiol.">
        <title>The Global Catalogue of Microorganisms (GCM) 10K type strain sequencing project: providing services to taxonomists for standard genome sequencing and annotation.</title>
        <authorList>
            <consortium name="The Broad Institute Genomics Platform"/>
            <consortium name="The Broad Institute Genome Sequencing Center for Infectious Disease"/>
            <person name="Wu L."/>
            <person name="Ma J."/>
        </authorList>
    </citation>
    <scope>NUCLEOTIDE SEQUENCE [LARGE SCALE GENOMIC DNA]</scope>
    <source>
        <strain evidence="14 15">JCM 13008</strain>
    </source>
</reference>
<evidence type="ECO:0000256" key="6">
    <source>
        <dbReference type="ARBA" id="ARBA00022692"/>
    </source>
</evidence>
<evidence type="ECO:0000313" key="15">
    <source>
        <dbReference type="Proteomes" id="UP001501581"/>
    </source>
</evidence>
<dbReference type="InterPro" id="IPR050482">
    <property type="entry name" value="Sensor_HK_TwoCompSys"/>
</dbReference>
<keyword evidence="6 12" id="KW-0812">Transmembrane</keyword>
<keyword evidence="12" id="KW-0472">Membrane</keyword>
<evidence type="ECO:0000256" key="8">
    <source>
        <dbReference type="ARBA" id="ARBA00022777"/>
    </source>
</evidence>
<comment type="caution">
    <text evidence="14">The sequence shown here is derived from an EMBL/GenBank/DDBJ whole genome shotgun (WGS) entry which is preliminary data.</text>
</comment>
<evidence type="ECO:0000256" key="11">
    <source>
        <dbReference type="ARBA" id="ARBA00023012"/>
    </source>
</evidence>
<dbReference type="Proteomes" id="UP001501581">
    <property type="component" value="Unassembled WGS sequence"/>
</dbReference>
<evidence type="ECO:0000256" key="1">
    <source>
        <dbReference type="ARBA" id="ARBA00000085"/>
    </source>
</evidence>
<dbReference type="InterPro" id="IPR003660">
    <property type="entry name" value="HAMP_dom"/>
</dbReference>
<dbReference type="PROSITE" id="PS50885">
    <property type="entry name" value="HAMP"/>
    <property type="match status" value="1"/>
</dbReference>
<comment type="catalytic activity">
    <reaction evidence="1">
        <text>ATP + protein L-histidine = ADP + protein N-phospho-L-histidine.</text>
        <dbReference type="EC" id="2.7.13.3"/>
    </reaction>
</comment>
<name>A0ABN1TNY4_9ACTN</name>
<proteinExistence type="predicted"/>
<feature type="transmembrane region" description="Helical" evidence="12">
    <location>
        <begin position="7"/>
        <end position="27"/>
    </location>
</feature>
<evidence type="ECO:0000256" key="9">
    <source>
        <dbReference type="ARBA" id="ARBA00022840"/>
    </source>
</evidence>
<evidence type="ECO:0000256" key="5">
    <source>
        <dbReference type="ARBA" id="ARBA00022679"/>
    </source>
</evidence>
<evidence type="ECO:0000256" key="7">
    <source>
        <dbReference type="ARBA" id="ARBA00022741"/>
    </source>
</evidence>